<keyword evidence="2" id="KW-0812">Transmembrane</keyword>
<evidence type="ECO:0000313" key="5">
    <source>
        <dbReference type="Proteomes" id="UP000287651"/>
    </source>
</evidence>
<gene>
    <name evidence="4" type="ORF">B296_00044793</name>
</gene>
<organism evidence="4 5">
    <name type="scientific">Ensete ventricosum</name>
    <name type="common">Abyssinian banana</name>
    <name type="synonym">Musa ensete</name>
    <dbReference type="NCBI Taxonomy" id="4639"/>
    <lineage>
        <taxon>Eukaryota</taxon>
        <taxon>Viridiplantae</taxon>
        <taxon>Streptophyta</taxon>
        <taxon>Embryophyta</taxon>
        <taxon>Tracheophyta</taxon>
        <taxon>Spermatophyta</taxon>
        <taxon>Magnoliopsida</taxon>
        <taxon>Liliopsida</taxon>
        <taxon>Zingiberales</taxon>
        <taxon>Musaceae</taxon>
        <taxon>Ensete</taxon>
    </lineage>
</organism>
<sequence>MSRDKDEKKSSTADALSTSHTNETSLSFEELQNLAGGADIKVLHLCGLFPLNVTNSSLLSYFRGIDLDSMSVVQRDALLLFRTLCKMGMKEESDEVTTKTRLLSLELLQGLLEGVSQSFTKNFHFIDSVKAYLSYALLRASVSSSPAVFQLLTFMLNLVMQHATGIFAVLLLRFRESLKKKREKKRENLEIRYCSHGRNPPQRASRRFTGRRNDVSSRAGFVWRGGFSLRLRGETSSSRAGFSGRRHFYSSRGEKKRLPMCMGWQTLVCLMFSCKLLIFITILNIYQFIYLLQCLVSLLKSLVDWEKLRRESVKHYNIVRSPEEDVLARESVTVNELKNQDDGLNQFEKAKAHKSTLEAVILEVTRILAVMNI</sequence>
<dbReference type="GO" id="GO:0005802">
    <property type="term" value="C:trans-Golgi network"/>
    <property type="evidence" value="ECO:0007669"/>
    <property type="project" value="TreeGrafter"/>
</dbReference>
<accession>A0A426Z9K0</accession>
<feature type="transmembrane region" description="Helical" evidence="2">
    <location>
        <begin position="262"/>
        <end position="282"/>
    </location>
</feature>
<dbReference type="PANTHER" id="PTHR10663:SF312">
    <property type="entry name" value="BREFELDIN A-INHIBITED GUANINE NUCLEOTIDE-EXCHANGE PROTEIN 5"/>
    <property type="match status" value="1"/>
</dbReference>
<proteinExistence type="predicted"/>
<dbReference type="GO" id="GO:0005085">
    <property type="term" value="F:guanyl-nucleotide exchange factor activity"/>
    <property type="evidence" value="ECO:0007669"/>
    <property type="project" value="UniProtKB-KW"/>
</dbReference>
<feature type="domain" description="Mon2/Sec7/BIG1-like HUS" evidence="3">
    <location>
        <begin position="74"/>
        <end position="180"/>
    </location>
</feature>
<keyword evidence="2" id="KW-1133">Transmembrane helix</keyword>
<dbReference type="InterPro" id="IPR032691">
    <property type="entry name" value="Mon2/Sec7/BIG1-like_HUS"/>
</dbReference>
<dbReference type="EMBL" id="AMZH03007691">
    <property type="protein sequence ID" value="RRT60677.1"/>
    <property type="molecule type" value="Genomic_DNA"/>
</dbReference>
<evidence type="ECO:0000256" key="2">
    <source>
        <dbReference type="SAM" id="Phobius"/>
    </source>
</evidence>
<comment type="caution">
    <text evidence="4">The sequence shown here is derived from an EMBL/GenBank/DDBJ whole genome shotgun (WGS) entry which is preliminary data.</text>
</comment>
<dbReference type="PANTHER" id="PTHR10663">
    <property type="entry name" value="GUANYL-NUCLEOTIDE EXCHANGE FACTOR"/>
    <property type="match status" value="1"/>
</dbReference>
<dbReference type="AlphaFoldDB" id="A0A426Z9K0"/>
<evidence type="ECO:0000256" key="1">
    <source>
        <dbReference type="ARBA" id="ARBA00022658"/>
    </source>
</evidence>
<reference evidence="4 5" key="1">
    <citation type="journal article" date="2014" name="Agronomy (Basel)">
        <title>A Draft Genome Sequence for Ensete ventricosum, the Drought-Tolerant Tree Against Hunger.</title>
        <authorList>
            <person name="Harrison J."/>
            <person name="Moore K.A."/>
            <person name="Paszkiewicz K."/>
            <person name="Jones T."/>
            <person name="Grant M."/>
            <person name="Ambacheew D."/>
            <person name="Muzemil S."/>
            <person name="Studholme D.J."/>
        </authorList>
    </citation>
    <scope>NUCLEOTIDE SEQUENCE [LARGE SCALE GENOMIC DNA]</scope>
</reference>
<keyword evidence="1" id="KW-0344">Guanine-nucleotide releasing factor</keyword>
<evidence type="ECO:0000313" key="4">
    <source>
        <dbReference type="EMBL" id="RRT60677.1"/>
    </source>
</evidence>
<protein>
    <recommendedName>
        <fullName evidence="3">Mon2/Sec7/BIG1-like HUS domain-containing protein</fullName>
    </recommendedName>
</protein>
<dbReference type="Pfam" id="PF12783">
    <property type="entry name" value="Sec7-like_HUS"/>
    <property type="match status" value="1"/>
</dbReference>
<name>A0A426Z9K0_ENSVE</name>
<keyword evidence="2" id="KW-0472">Membrane</keyword>
<feature type="transmembrane region" description="Helical" evidence="2">
    <location>
        <begin position="147"/>
        <end position="172"/>
    </location>
</feature>
<dbReference type="Proteomes" id="UP000287651">
    <property type="component" value="Unassembled WGS sequence"/>
</dbReference>
<evidence type="ECO:0000259" key="3">
    <source>
        <dbReference type="Pfam" id="PF12783"/>
    </source>
</evidence>